<accession>W9J8I1</accession>
<evidence type="ECO:0000313" key="2">
    <source>
        <dbReference type="Proteomes" id="UP000030753"/>
    </source>
</evidence>
<gene>
    <name evidence="1" type="ORF">FOYG_00725</name>
</gene>
<dbReference type="OrthoDB" id="524326at2759"/>
<proteinExistence type="predicted"/>
<dbReference type="AlphaFoldDB" id="W9J8I1"/>
<dbReference type="HOGENOM" id="CLU_891479_0_0_1"/>
<sequence length="282" mass="31272">MADKDPNDPRTYVLVRYLNDLFSVAGSVCDVSSRPATPELNASEELVEDVTSLNTSKIKYLGLKVMNNNRTEPASSIPLIPDNISGARIDRNFSLSPQIAQERMRKFSWMYTITRWNQAPMERQRYMLLDVNSGEVNEVDPKPSRLSLTNFIIETLKVEILTTDASLFLASVKTTAGRFWMFGDRSTGEWTRQIGCPDPVTPCCILSLSQHSALFVQLTGSDGASIVKVIKATSPEGNPKLICKSGFLPLSSEVEKGLFTFSRVGHTITAIQPVERSAVLYT</sequence>
<evidence type="ECO:0000313" key="1">
    <source>
        <dbReference type="EMBL" id="EWZ01025.1"/>
    </source>
</evidence>
<protein>
    <submittedName>
        <fullName evidence="1">Uncharacterized protein</fullName>
    </submittedName>
</protein>
<name>W9J8I1_FUSOX</name>
<reference evidence="1 2" key="1">
    <citation type="submission" date="2011-06" db="EMBL/GenBank/DDBJ databases">
        <title>The Genome Sequence of Fusarium oxysporum FOSC 3-a.</title>
        <authorList>
            <consortium name="The Broad Institute Genome Sequencing Platform"/>
            <person name="Ma L.-J."/>
            <person name="Gale L.R."/>
            <person name="Schwartz D.C."/>
            <person name="Zhou S."/>
            <person name="Corby-Kistler H."/>
            <person name="Young S.K."/>
            <person name="Zeng Q."/>
            <person name="Gargeya S."/>
            <person name="Fitzgerald M."/>
            <person name="Haas B."/>
            <person name="Abouelleil A."/>
            <person name="Alvarado L."/>
            <person name="Arachchi H.M."/>
            <person name="Berlin A."/>
            <person name="Brown A."/>
            <person name="Chapman S.B."/>
            <person name="Chen Z."/>
            <person name="Dunbar C."/>
            <person name="Freedman E."/>
            <person name="Gearin G."/>
            <person name="Gellesch M."/>
            <person name="Goldberg J."/>
            <person name="Griggs A."/>
            <person name="Gujja S."/>
            <person name="Heiman D."/>
            <person name="Howarth C."/>
            <person name="Larson L."/>
            <person name="Lui A."/>
            <person name="MacDonald P.J.P."/>
            <person name="Mehta T."/>
            <person name="Montmayeur A."/>
            <person name="Murphy C."/>
            <person name="Neiman D."/>
            <person name="Pearson M."/>
            <person name="Priest M."/>
            <person name="Roberts A."/>
            <person name="Saif S."/>
            <person name="Shea T."/>
            <person name="Shenoy N."/>
            <person name="Sisk P."/>
            <person name="Stolte C."/>
            <person name="Sykes S."/>
            <person name="Wortman J."/>
            <person name="Nusbaum C."/>
            <person name="Birren B."/>
        </authorList>
    </citation>
    <scope>NUCLEOTIDE SEQUENCE [LARGE SCALE GENOMIC DNA]</scope>
    <source>
        <strain evidence="2">FOSC 3-a</strain>
    </source>
</reference>
<dbReference type="Proteomes" id="UP000030753">
    <property type="component" value="Unassembled WGS sequence"/>
</dbReference>
<dbReference type="EMBL" id="JH717839">
    <property type="protein sequence ID" value="EWZ01025.1"/>
    <property type="molecule type" value="Genomic_DNA"/>
</dbReference>
<organism evidence="1 2">
    <name type="scientific">Fusarium oxysporum NRRL 32931</name>
    <dbReference type="NCBI Taxonomy" id="660029"/>
    <lineage>
        <taxon>Eukaryota</taxon>
        <taxon>Fungi</taxon>
        <taxon>Dikarya</taxon>
        <taxon>Ascomycota</taxon>
        <taxon>Pezizomycotina</taxon>
        <taxon>Sordariomycetes</taxon>
        <taxon>Hypocreomycetidae</taxon>
        <taxon>Hypocreales</taxon>
        <taxon>Nectriaceae</taxon>
        <taxon>Fusarium</taxon>
        <taxon>Fusarium oxysporum species complex</taxon>
    </lineage>
</organism>